<dbReference type="InterPro" id="IPR036390">
    <property type="entry name" value="WH_DNA-bd_sf"/>
</dbReference>
<dbReference type="Proteomes" id="UP001470809">
    <property type="component" value="Chromosome"/>
</dbReference>
<keyword evidence="6" id="KW-1185">Reference proteome</keyword>
<keyword evidence="2" id="KW-0238">DNA-binding</keyword>
<dbReference type="GO" id="GO:0043565">
    <property type="term" value="F:sequence-specific DNA binding"/>
    <property type="evidence" value="ECO:0007669"/>
    <property type="project" value="InterPro"/>
</dbReference>
<dbReference type="InterPro" id="IPR036388">
    <property type="entry name" value="WH-like_DNA-bd_sf"/>
</dbReference>
<evidence type="ECO:0000313" key="5">
    <source>
        <dbReference type="EMBL" id="WZU67598.1"/>
    </source>
</evidence>
<dbReference type="PANTHER" id="PTHR30154:SF17">
    <property type="entry name" value="DNA-BINDING TRANSCRIPTIONAL ACTIVATOR DECR"/>
    <property type="match status" value="1"/>
</dbReference>
<dbReference type="InterPro" id="IPR011008">
    <property type="entry name" value="Dimeric_a/b-barrel"/>
</dbReference>
<dbReference type="InterPro" id="IPR000485">
    <property type="entry name" value="AsnC-type_HTH_dom"/>
</dbReference>
<evidence type="ECO:0000256" key="3">
    <source>
        <dbReference type="ARBA" id="ARBA00023163"/>
    </source>
</evidence>
<evidence type="ECO:0000259" key="4">
    <source>
        <dbReference type="Pfam" id="PF01037"/>
    </source>
</evidence>
<dbReference type="SUPFAM" id="SSF46785">
    <property type="entry name" value="Winged helix' DNA-binding domain"/>
    <property type="match status" value="1"/>
</dbReference>
<keyword evidence="3" id="KW-0804">Transcription</keyword>
<organism evidence="5 6">
    <name type="scientific">Yoonia rhodophyticola</name>
    <dbReference type="NCBI Taxonomy" id="3137370"/>
    <lineage>
        <taxon>Bacteria</taxon>
        <taxon>Pseudomonadati</taxon>
        <taxon>Pseudomonadota</taxon>
        <taxon>Alphaproteobacteria</taxon>
        <taxon>Rhodobacterales</taxon>
        <taxon>Paracoccaceae</taxon>
        <taxon>Yoonia</taxon>
    </lineage>
</organism>
<evidence type="ECO:0000256" key="1">
    <source>
        <dbReference type="ARBA" id="ARBA00023015"/>
    </source>
</evidence>
<name>A0AAN0MDD5_9RHOB</name>
<proteinExistence type="predicted"/>
<reference evidence="5 6" key="2">
    <citation type="submission" date="2024-08" db="EMBL/GenBank/DDBJ databases">
        <title>Phylogenomic analyses of a clade within the roseobacter group suggest taxonomic reassignments of species of the genera Aestuariivita, Citreicella, Loktanella, Nautella, Pelagibaca, Ruegeria, Thalassobius, Thiobacimonas and Tropicibacter, and the proposal o.</title>
        <authorList>
            <person name="Jeon C.O."/>
        </authorList>
    </citation>
    <scope>NUCLEOTIDE SEQUENCE [LARGE SCALE GENOMIC DNA]</scope>
    <source>
        <strain evidence="5 6">SS1-5</strain>
    </source>
</reference>
<dbReference type="Gene3D" id="3.30.70.920">
    <property type="match status" value="1"/>
</dbReference>
<dbReference type="RefSeq" id="WP_342076908.1">
    <property type="nucleotide sequence ID" value="NZ_CP151767.2"/>
</dbReference>
<dbReference type="Pfam" id="PF01037">
    <property type="entry name" value="AsnC_trans_reg"/>
    <property type="match status" value="1"/>
</dbReference>
<accession>A0AAN0MDD5</accession>
<gene>
    <name evidence="5" type="ORF">AABB31_22250</name>
</gene>
<dbReference type="SMART" id="SM00344">
    <property type="entry name" value="HTH_ASNC"/>
    <property type="match status" value="1"/>
</dbReference>
<dbReference type="GO" id="GO:0043200">
    <property type="term" value="P:response to amino acid"/>
    <property type="evidence" value="ECO:0007669"/>
    <property type="project" value="TreeGrafter"/>
</dbReference>
<dbReference type="SUPFAM" id="SSF54909">
    <property type="entry name" value="Dimeric alpha+beta barrel"/>
    <property type="match status" value="1"/>
</dbReference>
<dbReference type="PRINTS" id="PR00033">
    <property type="entry name" value="HTHASNC"/>
</dbReference>
<keyword evidence="1" id="KW-0805">Transcription regulation</keyword>
<protein>
    <submittedName>
        <fullName evidence="5">Lrp/AsnC family transcriptional regulator</fullName>
    </submittedName>
</protein>
<reference evidence="6" key="1">
    <citation type="submission" date="2024-04" db="EMBL/GenBank/DDBJ databases">
        <title>Phylogenomic analyses of a clade within the roseobacter group suggest taxonomic reassignments of species of the genera Aestuariivita, Citreicella, Loktanella, Nautella, Pelagibaca, Ruegeria, Thalassobius, Thiobacimonas and Tropicibacter, and the proposal o.</title>
        <authorList>
            <person name="Jeon C.O."/>
        </authorList>
    </citation>
    <scope>NUCLEOTIDE SEQUENCE [LARGE SCALE GENOMIC DNA]</scope>
    <source>
        <strain evidence="6">SS1-5</strain>
    </source>
</reference>
<dbReference type="InterPro" id="IPR019887">
    <property type="entry name" value="Tscrpt_reg_AsnC/Lrp_C"/>
</dbReference>
<dbReference type="EMBL" id="CP151767">
    <property type="protein sequence ID" value="WZU67598.1"/>
    <property type="molecule type" value="Genomic_DNA"/>
</dbReference>
<dbReference type="PANTHER" id="PTHR30154">
    <property type="entry name" value="LEUCINE-RESPONSIVE REGULATORY PROTEIN"/>
    <property type="match status" value="1"/>
</dbReference>
<dbReference type="GO" id="GO:0005829">
    <property type="term" value="C:cytosol"/>
    <property type="evidence" value="ECO:0007669"/>
    <property type="project" value="TreeGrafter"/>
</dbReference>
<feature type="domain" description="Transcription regulator AsnC/Lrp ligand binding" evidence="4">
    <location>
        <begin position="71"/>
        <end position="143"/>
    </location>
</feature>
<evidence type="ECO:0000313" key="6">
    <source>
        <dbReference type="Proteomes" id="UP001470809"/>
    </source>
</evidence>
<dbReference type="AlphaFoldDB" id="A0AAN0MDD5"/>
<dbReference type="Pfam" id="PF13412">
    <property type="entry name" value="HTH_24"/>
    <property type="match status" value="1"/>
</dbReference>
<dbReference type="InterPro" id="IPR019888">
    <property type="entry name" value="Tscrpt_reg_AsnC-like"/>
</dbReference>
<evidence type="ECO:0000256" key="2">
    <source>
        <dbReference type="ARBA" id="ARBA00023125"/>
    </source>
</evidence>
<dbReference type="Gene3D" id="1.10.10.10">
    <property type="entry name" value="Winged helix-like DNA-binding domain superfamily/Winged helix DNA-binding domain"/>
    <property type="match status" value="1"/>
</dbReference>
<dbReference type="KEGG" id="yrh:AABB31_22250"/>
<sequence length="152" mass="16643">MKFSDQERALLQVLQADAALSLADVAAQSGMATSTVWRKVQEFEKLGLIRGRVALLDPAKADARLCVFATVRLADHAEASINGFATVIRAYPQIMEAHAISGTADYILKIRCKDVEAYEGFMTHTLLRSPLVKSVVSSFSLKELKYTTALPL</sequence>